<evidence type="ECO:0000256" key="1">
    <source>
        <dbReference type="ARBA" id="ARBA00008664"/>
    </source>
</evidence>
<dbReference type="PANTHER" id="PTHR10185">
    <property type="entry name" value="PHOSPHOLIPASE D - RELATED"/>
    <property type="match status" value="1"/>
</dbReference>
<proteinExistence type="inferred from homology"/>
<reference evidence="4" key="1">
    <citation type="journal article" date="2023" name="bioRxiv">
        <title>Scaffold-level genome assemblies of two parasitoid biocontrol wasps reveal the parthenogenesis mechanism and an associated novel virus.</title>
        <authorList>
            <person name="Inwood S."/>
            <person name="Skelly J."/>
            <person name="Guhlin J."/>
            <person name="Harrop T."/>
            <person name="Goldson S."/>
            <person name="Dearden P."/>
        </authorList>
    </citation>
    <scope>NUCLEOTIDE SEQUENCE</scope>
    <source>
        <strain evidence="4">Lincoln</strain>
        <tissue evidence="4">Whole body</tissue>
    </source>
</reference>
<dbReference type="InterPro" id="IPR001736">
    <property type="entry name" value="PLipase_D/transphosphatidylase"/>
</dbReference>
<protein>
    <recommendedName>
        <fullName evidence="3">PLD phosphodiesterase domain-containing protein</fullName>
    </recommendedName>
</protein>
<dbReference type="PROSITE" id="PS50035">
    <property type="entry name" value="PLD"/>
    <property type="match status" value="2"/>
</dbReference>
<gene>
    <name evidence="4" type="ORF">PV327_003478</name>
</gene>
<comment type="caution">
    <text evidence="4">The sequence shown here is derived from an EMBL/GenBank/DDBJ whole genome shotgun (WGS) entry which is preliminary data.</text>
</comment>
<dbReference type="AlphaFoldDB" id="A0AA39G420"/>
<keyword evidence="2" id="KW-0472">Membrane</keyword>
<dbReference type="EMBL" id="JAQQBR010000002">
    <property type="protein sequence ID" value="KAK0181172.1"/>
    <property type="molecule type" value="Genomic_DNA"/>
</dbReference>
<reference evidence="4" key="2">
    <citation type="submission" date="2023-03" db="EMBL/GenBank/DDBJ databases">
        <authorList>
            <person name="Inwood S.N."/>
            <person name="Skelly J.G."/>
            <person name="Guhlin J."/>
            <person name="Harrop T.W.R."/>
            <person name="Goldson S.G."/>
            <person name="Dearden P.K."/>
        </authorList>
    </citation>
    <scope>NUCLEOTIDE SEQUENCE</scope>
    <source>
        <strain evidence="4">Lincoln</strain>
        <tissue evidence="4">Whole body</tissue>
    </source>
</reference>
<feature type="domain" description="PLD phosphodiesterase" evidence="3">
    <location>
        <begin position="446"/>
        <end position="472"/>
    </location>
</feature>
<evidence type="ECO:0000313" key="4">
    <source>
        <dbReference type="EMBL" id="KAK0181172.1"/>
    </source>
</evidence>
<comment type="similarity">
    <text evidence="1">Belongs to the phospholipase D family.</text>
</comment>
<dbReference type="Pfam" id="PF13918">
    <property type="entry name" value="PLDc_3"/>
    <property type="match status" value="1"/>
</dbReference>
<organism evidence="4 5">
    <name type="scientific">Microctonus hyperodae</name>
    <name type="common">Parasitoid wasp</name>
    <dbReference type="NCBI Taxonomy" id="165561"/>
    <lineage>
        <taxon>Eukaryota</taxon>
        <taxon>Metazoa</taxon>
        <taxon>Ecdysozoa</taxon>
        <taxon>Arthropoda</taxon>
        <taxon>Hexapoda</taxon>
        <taxon>Insecta</taxon>
        <taxon>Pterygota</taxon>
        <taxon>Neoptera</taxon>
        <taxon>Endopterygota</taxon>
        <taxon>Hymenoptera</taxon>
        <taxon>Apocrita</taxon>
        <taxon>Ichneumonoidea</taxon>
        <taxon>Braconidae</taxon>
        <taxon>Euphorinae</taxon>
        <taxon>Microctonus</taxon>
    </lineage>
</organism>
<keyword evidence="2" id="KW-1133">Transmembrane helix</keyword>
<evidence type="ECO:0000259" key="3">
    <source>
        <dbReference type="PROSITE" id="PS50035"/>
    </source>
</evidence>
<feature type="domain" description="PLD phosphodiesterase" evidence="3">
    <location>
        <begin position="232"/>
        <end position="259"/>
    </location>
</feature>
<dbReference type="Gene3D" id="3.30.870.10">
    <property type="entry name" value="Endonuclease Chain A"/>
    <property type="match status" value="2"/>
</dbReference>
<evidence type="ECO:0000313" key="5">
    <source>
        <dbReference type="Proteomes" id="UP001168972"/>
    </source>
</evidence>
<keyword evidence="2" id="KW-0812">Transmembrane</keyword>
<dbReference type="CDD" id="cd09106">
    <property type="entry name" value="PLDc_vPLD3_4_5_like_1"/>
    <property type="match status" value="1"/>
</dbReference>
<name>A0AA39G420_MICHY</name>
<dbReference type="SMART" id="SM00155">
    <property type="entry name" value="PLDc"/>
    <property type="match status" value="2"/>
</dbReference>
<keyword evidence="5" id="KW-1185">Reference proteome</keyword>
<dbReference type="PANTHER" id="PTHR10185:SF17">
    <property type="entry name" value="GM01519P-RELATED"/>
    <property type="match status" value="1"/>
</dbReference>
<evidence type="ECO:0000256" key="2">
    <source>
        <dbReference type="SAM" id="Phobius"/>
    </source>
</evidence>
<dbReference type="Proteomes" id="UP001168972">
    <property type="component" value="Unassembled WGS sequence"/>
</dbReference>
<dbReference type="InterPro" id="IPR032803">
    <property type="entry name" value="PLDc_3"/>
</dbReference>
<dbReference type="GO" id="GO:0003824">
    <property type="term" value="F:catalytic activity"/>
    <property type="evidence" value="ECO:0007669"/>
    <property type="project" value="InterPro"/>
</dbReference>
<dbReference type="SUPFAM" id="SSF56024">
    <property type="entry name" value="Phospholipase D/nuclease"/>
    <property type="match status" value="2"/>
</dbReference>
<accession>A0AA39G420</accession>
<feature type="transmembrane region" description="Helical" evidence="2">
    <location>
        <begin position="70"/>
        <end position="90"/>
    </location>
</feature>
<dbReference type="CDD" id="cd09107">
    <property type="entry name" value="PLDc_vPLD3_4_5_like_2"/>
    <property type="match status" value="1"/>
</dbReference>
<sequence length="542" mass="61756">MVFQSFKRNKNLIIHNKIETVSENARLDTASPTADDDLELWDQTGFMLRSDIDDHLTHSKWGARGWCRPSCIPISIILILIVLVVLLPLLDHAEHKSVNNSSLFENDSELMCMDNCKISLVESIPIGLTYNNSIYHKSTYHTWMELVQSAQSTIEIAALYWTMNRQDVYPDDSAKEGEDVFEALLEAGRDRGITIKIAQNTPSQLSPNVDTEYLTKKAHAEVRSLNFAAILGGGVLHTKLWLIDRTHVYVGSANMDWRSLTQIKELGVYAVNCSCLANDLAKIFEVYWQLGDGGRIPSSWPDSLNTKINVNNMMNFTLDNNKYRSFVASSPPPLSPNGRTNDLDAILHCIDKAEKFIYISVMDYVPLTIYSPKVKYWPIIDNALRSAAIDRRITVKLLISWWKHSRTSEENFLQSLVDITNSYKNVKIEVKRFIVPTNPDLDKIPFSRVNHNKYMVTDIAAYIGTSNWSGDYFIDTAGIGMVFEDVGQKNNQSIRQQLEDIFHRDWNSSYAHLLNASCLNNLVPSIKPRINHFLPFYHIQTT</sequence>
<dbReference type="InterPro" id="IPR050874">
    <property type="entry name" value="Diverse_PLD-related"/>
</dbReference>